<dbReference type="Proteomes" id="UP000245464">
    <property type="component" value="Chromosome 2"/>
</dbReference>
<evidence type="ECO:0000313" key="2">
    <source>
        <dbReference type="Proteomes" id="UP000245464"/>
    </source>
</evidence>
<evidence type="ECO:0000313" key="1">
    <source>
        <dbReference type="EMBL" id="KAF7575607.1"/>
    </source>
</evidence>
<protein>
    <submittedName>
        <fullName evidence="1">Uncharacterized protein</fullName>
    </submittedName>
</protein>
<dbReference type="AlphaFoldDB" id="A0A834S4U4"/>
<accession>A0A834S4U4</accession>
<comment type="caution">
    <text evidence="1">The sequence shown here is derived from an EMBL/GenBank/DDBJ whole genome shotgun (WGS) entry which is preliminary data.</text>
</comment>
<gene>
    <name evidence="1" type="ORF">PtrM4_072310</name>
</gene>
<sequence>MGNSIRVTMTGASLTLISVIPTVSSRHFVLAFGHRGSSLRHKHYLPSYYTSVLYDPVLLPEKSSPNFLESYFFKSLDLSVPLFMHVTLALLTDGQSPGEAQQEQRGWVFPDLHFTFSYRNDMNPIMGAKGQKISQLSPQIVVVEQRATRVSAWGTSDTHHTGRDPGFEPA</sequence>
<dbReference type="EMBL" id="NQIK02000002">
    <property type="protein sequence ID" value="KAF7575607.1"/>
    <property type="molecule type" value="Genomic_DNA"/>
</dbReference>
<dbReference type="KEGG" id="ptrr:90955672"/>
<name>A0A834S4U4_9PLEO</name>
<proteinExistence type="predicted"/>
<dbReference type="GeneID" id="90955672"/>
<reference evidence="1 2" key="1">
    <citation type="journal article" date="2018" name="BMC Genomics">
        <title>Comparative genomics of the wheat fungal pathogen Pyrenophora tritici-repentis reveals chromosomal variations and genome plasticity.</title>
        <authorList>
            <person name="Moolhuijzen P."/>
            <person name="See P.T."/>
            <person name="Hane J.K."/>
            <person name="Shi G."/>
            <person name="Liu Z."/>
            <person name="Oliver R.P."/>
            <person name="Moffat C.S."/>
        </authorList>
    </citation>
    <scope>NUCLEOTIDE SEQUENCE [LARGE SCALE GENOMIC DNA]</scope>
    <source>
        <strain evidence="1">M4</strain>
    </source>
</reference>
<dbReference type="RefSeq" id="XP_065964608.1">
    <property type="nucleotide sequence ID" value="XM_066105981.1"/>
</dbReference>
<organism evidence="1 2">
    <name type="scientific">Pyrenophora tritici-repentis</name>
    <dbReference type="NCBI Taxonomy" id="45151"/>
    <lineage>
        <taxon>Eukaryota</taxon>
        <taxon>Fungi</taxon>
        <taxon>Dikarya</taxon>
        <taxon>Ascomycota</taxon>
        <taxon>Pezizomycotina</taxon>
        <taxon>Dothideomycetes</taxon>
        <taxon>Pleosporomycetidae</taxon>
        <taxon>Pleosporales</taxon>
        <taxon>Pleosporineae</taxon>
        <taxon>Pleosporaceae</taxon>
        <taxon>Pyrenophora</taxon>
    </lineage>
</organism>